<organism evidence="2 3">
    <name type="scientific">Nepenthes gracilis</name>
    <name type="common">Slender pitcher plant</name>
    <dbReference type="NCBI Taxonomy" id="150966"/>
    <lineage>
        <taxon>Eukaryota</taxon>
        <taxon>Viridiplantae</taxon>
        <taxon>Streptophyta</taxon>
        <taxon>Embryophyta</taxon>
        <taxon>Tracheophyta</taxon>
        <taxon>Spermatophyta</taxon>
        <taxon>Magnoliopsida</taxon>
        <taxon>eudicotyledons</taxon>
        <taxon>Gunneridae</taxon>
        <taxon>Pentapetalae</taxon>
        <taxon>Caryophyllales</taxon>
        <taxon>Nepenthaceae</taxon>
        <taxon>Nepenthes</taxon>
    </lineage>
</organism>
<reference evidence="2" key="1">
    <citation type="submission" date="2023-05" db="EMBL/GenBank/DDBJ databases">
        <title>Nepenthes gracilis genome sequencing.</title>
        <authorList>
            <person name="Fukushima K."/>
        </authorList>
    </citation>
    <scope>NUCLEOTIDE SEQUENCE</scope>
    <source>
        <strain evidence="2">SING2019-196</strain>
    </source>
</reference>
<proteinExistence type="predicted"/>
<comment type="caution">
    <text evidence="2">The sequence shown here is derived from an EMBL/GenBank/DDBJ whole genome shotgun (WGS) entry which is preliminary data.</text>
</comment>
<protein>
    <submittedName>
        <fullName evidence="2">Uncharacterized protein</fullName>
    </submittedName>
</protein>
<dbReference type="Proteomes" id="UP001279734">
    <property type="component" value="Unassembled WGS sequence"/>
</dbReference>
<dbReference type="EMBL" id="BSYO01000006">
    <property type="protein sequence ID" value="GMH05670.1"/>
    <property type="molecule type" value="Genomic_DNA"/>
</dbReference>
<gene>
    <name evidence="2" type="ORF">Nepgr_007510</name>
</gene>
<evidence type="ECO:0000313" key="3">
    <source>
        <dbReference type="Proteomes" id="UP001279734"/>
    </source>
</evidence>
<evidence type="ECO:0000313" key="2">
    <source>
        <dbReference type="EMBL" id="GMH05670.1"/>
    </source>
</evidence>
<evidence type="ECO:0000256" key="1">
    <source>
        <dbReference type="SAM" id="MobiDB-lite"/>
    </source>
</evidence>
<keyword evidence="3" id="KW-1185">Reference proteome</keyword>
<dbReference type="AlphaFoldDB" id="A0AAD3XII2"/>
<accession>A0AAD3XII2</accession>
<sequence>MRFTNRTCIVVTVGAAMGAQEFQSCKAKLSDHLKQTGAAVGPQDLEGQFPGAASDAGKASRSVGLAKTPAKEDAMRTVVLLSSWGTS</sequence>
<feature type="region of interest" description="Disordered" evidence="1">
    <location>
        <begin position="39"/>
        <end position="68"/>
    </location>
</feature>
<name>A0AAD3XII2_NEPGR</name>